<feature type="domain" description="Glycosyl transferase family 1" evidence="1">
    <location>
        <begin position="193"/>
        <end position="346"/>
    </location>
</feature>
<dbReference type="PANTHER" id="PTHR12526:SF627">
    <property type="entry name" value="D-RHAMNOSYLTRANSFERASE WBPZ"/>
    <property type="match status" value="1"/>
</dbReference>
<name>A0AAE9LQG6_9GAMM</name>
<gene>
    <name evidence="2" type="ORF">M5E07_13585</name>
</gene>
<dbReference type="CDD" id="cd03811">
    <property type="entry name" value="GT4_GT28_WabH-like"/>
    <property type="match status" value="1"/>
</dbReference>
<proteinExistence type="predicted"/>
<dbReference type="AlphaFoldDB" id="A0AAE9LQG6"/>
<reference evidence="2" key="1">
    <citation type="submission" date="2022-06" db="EMBL/GenBank/DDBJ databases">
        <title>Isolation, identification and characterization of iprodione-degrading strains in Lhasa, Tibet.</title>
        <authorList>
            <person name="Pan H."/>
        </authorList>
    </citation>
    <scope>NUCLEOTIDE SEQUENCE</scope>
    <source>
        <strain evidence="2">Y-23</strain>
    </source>
</reference>
<dbReference type="Proteomes" id="UP001056716">
    <property type="component" value="Chromosome"/>
</dbReference>
<evidence type="ECO:0000313" key="2">
    <source>
        <dbReference type="EMBL" id="USE82797.1"/>
    </source>
</evidence>
<dbReference type="GO" id="GO:0016757">
    <property type="term" value="F:glycosyltransferase activity"/>
    <property type="evidence" value="ECO:0007669"/>
    <property type="project" value="InterPro"/>
</dbReference>
<evidence type="ECO:0000313" key="3">
    <source>
        <dbReference type="Proteomes" id="UP001056716"/>
    </source>
</evidence>
<dbReference type="InterPro" id="IPR001296">
    <property type="entry name" value="Glyco_trans_1"/>
</dbReference>
<protein>
    <submittedName>
        <fullName evidence="2">Glycosyltransferase</fullName>
    </submittedName>
</protein>
<accession>A0AAE9LQG6</accession>
<dbReference type="Pfam" id="PF00534">
    <property type="entry name" value="Glycos_transf_1"/>
    <property type="match status" value="1"/>
</dbReference>
<dbReference type="KEGG" id="atz:M5E07_13585"/>
<organism evidence="2 3">
    <name type="scientific">Acinetobacter tibetensis</name>
    <dbReference type="NCBI Taxonomy" id="2943497"/>
    <lineage>
        <taxon>Bacteria</taxon>
        <taxon>Pseudomonadati</taxon>
        <taxon>Pseudomonadota</taxon>
        <taxon>Gammaproteobacteria</taxon>
        <taxon>Moraxellales</taxon>
        <taxon>Moraxellaceae</taxon>
        <taxon>Acinetobacter</taxon>
    </lineage>
</organism>
<evidence type="ECO:0000259" key="1">
    <source>
        <dbReference type="Pfam" id="PF00534"/>
    </source>
</evidence>
<dbReference type="SUPFAM" id="SSF53756">
    <property type="entry name" value="UDP-Glycosyltransferase/glycogen phosphorylase"/>
    <property type="match status" value="1"/>
</dbReference>
<dbReference type="PANTHER" id="PTHR12526">
    <property type="entry name" value="GLYCOSYLTRANSFERASE"/>
    <property type="match status" value="1"/>
</dbReference>
<dbReference type="EMBL" id="CP098732">
    <property type="protein sequence ID" value="USE82797.1"/>
    <property type="molecule type" value="Genomic_DNA"/>
</dbReference>
<dbReference type="RefSeq" id="WP_252219999.1">
    <property type="nucleotide sequence ID" value="NZ_CP098732.1"/>
</dbReference>
<keyword evidence="3" id="KW-1185">Reference proteome</keyword>
<dbReference type="GO" id="GO:1901135">
    <property type="term" value="P:carbohydrate derivative metabolic process"/>
    <property type="evidence" value="ECO:0007669"/>
    <property type="project" value="UniProtKB-ARBA"/>
</dbReference>
<sequence length="365" mass="41676">MKKILFIVDDLGKGGAEKVTLELAHTLANNENLVTLAVLNSSKNTLVVDSSIEYIDLNINPKFAFGKLWKFKELSLQEQKIVSSVINEKKFDLIILGFHNGYYLGKYLTQKKNVWYWIHGELIEYRPTKSLFKRIKENFRQIKNQYKFRKLFAHKNLITVNRDLQNKYQFLLPNSKVIHIANGVTIQSECYSKLEKKWDVIFVGRLTSIKQIDHAILAFSKSCLSGKMAIVGDGNESDKAKLIALCEKLNIIERVDFLGWINDPYPFIAQASCLVMSSNYESFGLVIAESLCLDTPVVAYNCSQGVADILSLQTDMQEYLVEKQNIDELAQKLAQCVQSPYPILTNTKKKLSIQNTAKQFIQLIE</sequence>
<dbReference type="Gene3D" id="3.40.50.2000">
    <property type="entry name" value="Glycogen Phosphorylase B"/>
    <property type="match status" value="2"/>
</dbReference>